<dbReference type="InterPro" id="IPR000504">
    <property type="entry name" value="RRM_dom"/>
</dbReference>
<dbReference type="InterPro" id="IPR051485">
    <property type="entry name" value="SR-CTD_assoc_factor"/>
</dbReference>
<feature type="domain" description="CID" evidence="5">
    <location>
        <begin position="1"/>
        <end position="154"/>
    </location>
</feature>
<proteinExistence type="predicted"/>
<dbReference type="InterPro" id="IPR012677">
    <property type="entry name" value="Nucleotide-bd_a/b_plait_sf"/>
</dbReference>
<feature type="region of interest" description="Disordered" evidence="3">
    <location>
        <begin position="563"/>
        <end position="602"/>
    </location>
</feature>
<dbReference type="PROSITE" id="PS50102">
    <property type="entry name" value="RRM"/>
    <property type="match status" value="1"/>
</dbReference>
<dbReference type="SUPFAM" id="SSF48464">
    <property type="entry name" value="ENTH/VHS domain"/>
    <property type="match status" value="1"/>
</dbReference>
<name>A0ABR1F7B2_9ASCO</name>
<feature type="compositionally biased region" description="Low complexity" evidence="3">
    <location>
        <begin position="243"/>
        <end position="254"/>
    </location>
</feature>
<dbReference type="InterPro" id="IPR035979">
    <property type="entry name" value="RBD_domain_sf"/>
</dbReference>
<dbReference type="InterPro" id="IPR006569">
    <property type="entry name" value="CID_dom"/>
</dbReference>
<dbReference type="EMBL" id="JBBJBU010000004">
    <property type="protein sequence ID" value="KAK7205736.1"/>
    <property type="molecule type" value="Genomic_DNA"/>
</dbReference>
<dbReference type="Gene3D" id="3.30.70.330">
    <property type="match status" value="1"/>
</dbReference>
<sequence>MSSEVITEFESLLASMLELRPPGVSGSKIRRLSEIAMQNVQSESVLIQKLYAHCKKAAPNYKLGALYVVDAIVRGYYDEARKLETEPSASSPEGTPAAAVYHISDVIDSLIVDSTSAPADQKDKIVKLIDIWERASTFSPQLLETLRSHFSKSSSTTPPRPPPAYLVGAGNGSAPASSAAAPPSAPAPSTSSILEALSSISKPSSSAPAPAPEKPAGTPSLQDIISSATGNTSHPPPAPAPAPKLDLASLLSSATQGAIPPAPATSSAPPAPAAPDMASLLPLLSGQQQQQQFQQPPMSIPGFPAFQAPQPQAPTGGVEQQVALMQLLLAQGVPLAQVASILQAAGGAMQMAQPPVSSTPSWPPMNSDRRERDRSRSPRGRRSPEYRSRSPRGYRSASPPGRTYPRAPVEKRPRNVSTDPSVPRGCIRVLSRTLFVGGVPVHMSEEKLISIFEQCCPVQSVIMNKDKRCAFLKVYYRSDAEIIKRTMETYSEDDYTLRCRWGVGFGPRDCCEYATGVSTIPIDRLTDADKRWVTTAEYGGTGGQRLEEGLVIEEPDIEIGAGVSSKAISRRMPTNQGGDMGPKSSAPDSFGARGGVRRGRRR</sequence>
<protein>
    <recommendedName>
        <fullName evidence="8">CID domain-containing protein</fullName>
    </recommendedName>
</protein>
<evidence type="ECO:0008006" key="8">
    <source>
        <dbReference type="Google" id="ProtNLM"/>
    </source>
</evidence>
<evidence type="ECO:0000259" key="4">
    <source>
        <dbReference type="PROSITE" id="PS50102"/>
    </source>
</evidence>
<feature type="compositionally biased region" description="Basic and acidic residues" evidence="3">
    <location>
        <begin position="367"/>
        <end position="388"/>
    </location>
</feature>
<evidence type="ECO:0000256" key="3">
    <source>
        <dbReference type="SAM" id="MobiDB-lite"/>
    </source>
</evidence>
<keyword evidence="7" id="KW-1185">Reference proteome</keyword>
<evidence type="ECO:0000256" key="2">
    <source>
        <dbReference type="PROSITE-ProRule" id="PRU00176"/>
    </source>
</evidence>
<feature type="region of interest" description="Disordered" evidence="3">
    <location>
        <begin position="351"/>
        <end position="422"/>
    </location>
</feature>
<dbReference type="PROSITE" id="PS51391">
    <property type="entry name" value="CID"/>
    <property type="match status" value="1"/>
</dbReference>
<dbReference type="GeneID" id="90036575"/>
<feature type="compositionally biased region" description="Low complexity" evidence="3">
    <location>
        <begin position="173"/>
        <end position="208"/>
    </location>
</feature>
<evidence type="ECO:0000313" key="6">
    <source>
        <dbReference type="EMBL" id="KAK7205736.1"/>
    </source>
</evidence>
<dbReference type="PANTHER" id="PTHR23140">
    <property type="entry name" value="RNA PROCESSING PROTEIN LD23810P"/>
    <property type="match status" value="1"/>
</dbReference>
<dbReference type="InterPro" id="IPR048892">
    <property type="entry name" value="Nrd1_Seb1_dom2"/>
</dbReference>
<reference evidence="6 7" key="1">
    <citation type="submission" date="2024-03" db="EMBL/GenBank/DDBJ databases">
        <title>Genome-scale model development and genomic sequencing of the oleaginous clade Lipomyces.</title>
        <authorList>
            <consortium name="Lawrence Berkeley National Laboratory"/>
            <person name="Czajka J.J."/>
            <person name="Han Y."/>
            <person name="Kim J."/>
            <person name="Mondo S.J."/>
            <person name="Hofstad B.A."/>
            <person name="Robles A."/>
            <person name="Haridas S."/>
            <person name="Riley R."/>
            <person name="LaButti K."/>
            <person name="Pangilinan J."/>
            <person name="Andreopoulos W."/>
            <person name="Lipzen A."/>
            <person name="Yan J."/>
            <person name="Wang M."/>
            <person name="Ng V."/>
            <person name="Grigoriev I.V."/>
            <person name="Spatafora J.W."/>
            <person name="Magnuson J.K."/>
            <person name="Baker S.E."/>
            <person name="Pomraning K.R."/>
        </authorList>
    </citation>
    <scope>NUCLEOTIDE SEQUENCE [LARGE SCALE GENOMIC DNA]</scope>
    <source>
        <strain evidence="6 7">Phaff 52-87</strain>
    </source>
</reference>
<dbReference type="SUPFAM" id="SSF54928">
    <property type="entry name" value="RNA-binding domain, RBD"/>
    <property type="match status" value="1"/>
</dbReference>
<feature type="region of interest" description="Disordered" evidence="3">
    <location>
        <begin position="149"/>
        <end position="315"/>
    </location>
</feature>
<feature type="compositionally biased region" description="Low complexity" evidence="3">
    <location>
        <begin position="391"/>
        <end position="401"/>
    </location>
</feature>
<feature type="compositionally biased region" description="Low complexity" evidence="3">
    <location>
        <begin position="264"/>
        <end position="315"/>
    </location>
</feature>
<dbReference type="Gene3D" id="1.25.40.90">
    <property type="match status" value="1"/>
</dbReference>
<dbReference type="Pfam" id="PF21380">
    <property type="entry name" value="Nrd1-Seb1_dom2"/>
    <property type="match status" value="1"/>
</dbReference>
<dbReference type="Proteomes" id="UP001498771">
    <property type="component" value="Unassembled WGS sequence"/>
</dbReference>
<dbReference type="SMART" id="SM00360">
    <property type="entry name" value="RRM"/>
    <property type="match status" value="1"/>
</dbReference>
<dbReference type="CDD" id="cd16984">
    <property type="entry name" value="CID_Nrd1_like"/>
    <property type="match status" value="1"/>
</dbReference>
<comment type="caution">
    <text evidence="6">The sequence shown here is derived from an EMBL/GenBank/DDBJ whole genome shotgun (WGS) entry which is preliminary data.</text>
</comment>
<evidence type="ECO:0000313" key="7">
    <source>
        <dbReference type="Proteomes" id="UP001498771"/>
    </source>
</evidence>
<evidence type="ECO:0000259" key="5">
    <source>
        <dbReference type="PROSITE" id="PS51391"/>
    </source>
</evidence>
<evidence type="ECO:0000256" key="1">
    <source>
        <dbReference type="ARBA" id="ARBA00022884"/>
    </source>
</evidence>
<dbReference type="InterPro" id="IPR008942">
    <property type="entry name" value="ENTH_VHS"/>
</dbReference>
<dbReference type="PANTHER" id="PTHR23140:SF4">
    <property type="entry name" value="PROTEIN CBR-NRD-1"/>
    <property type="match status" value="1"/>
</dbReference>
<gene>
    <name evidence="6" type="ORF">BZA70DRAFT_266856</name>
</gene>
<feature type="domain" description="RRM" evidence="4">
    <location>
        <begin position="432"/>
        <end position="504"/>
    </location>
</feature>
<dbReference type="Pfam" id="PF04818">
    <property type="entry name" value="CID"/>
    <property type="match status" value="1"/>
</dbReference>
<dbReference type="SMART" id="SM00582">
    <property type="entry name" value="RPR"/>
    <property type="match status" value="1"/>
</dbReference>
<keyword evidence="1 2" id="KW-0694">RNA-binding</keyword>
<feature type="compositionally biased region" description="Polar residues" evidence="3">
    <location>
        <begin position="219"/>
        <end position="232"/>
    </location>
</feature>
<accession>A0ABR1F7B2</accession>
<organism evidence="6 7">
    <name type="scientific">Myxozyma melibiosi</name>
    <dbReference type="NCBI Taxonomy" id="54550"/>
    <lineage>
        <taxon>Eukaryota</taxon>
        <taxon>Fungi</taxon>
        <taxon>Dikarya</taxon>
        <taxon>Ascomycota</taxon>
        <taxon>Saccharomycotina</taxon>
        <taxon>Lipomycetes</taxon>
        <taxon>Lipomycetales</taxon>
        <taxon>Lipomycetaceae</taxon>
        <taxon>Myxozyma</taxon>
    </lineage>
</organism>
<dbReference type="RefSeq" id="XP_064768769.1">
    <property type="nucleotide sequence ID" value="XM_064911063.1"/>
</dbReference>